<dbReference type="STRING" id="933084.A0A067PMU8"/>
<name>A0A067PMU8_9AGAM</name>
<accession>A0A067PMU8</accession>
<feature type="region of interest" description="Disordered" evidence="1">
    <location>
        <begin position="359"/>
        <end position="379"/>
    </location>
</feature>
<protein>
    <recommendedName>
        <fullName evidence="4">F-box domain-containing protein</fullName>
    </recommendedName>
</protein>
<dbReference type="AlphaFoldDB" id="A0A067PMU8"/>
<dbReference type="Proteomes" id="UP000027265">
    <property type="component" value="Unassembled WGS sequence"/>
</dbReference>
<keyword evidence="3" id="KW-1185">Reference proteome</keyword>
<dbReference type="InterPro" id="IPR036047">
    <property type="entry name" value="F-box-like_dom_sf"/>
</dbReference>
<sequence>MSESLRTENRTAVGSYLENLDDDTLIYFFGFLVVSDIVVLRQTCRRMMVISQLRIVWHNVYTTYILNGGFPFVTQNVDSLATPELEKRTRRAIQLGENWLSPSPAPRAHLVFKANASNPITDIKFLPGSDGQWMFAISKGIWSVLSCWYLGLAYAKKMAEWSLKGAIFNGFVVNSDPKSPATIAISVLIKEKMEVSILSVQRAQDSASFTTVSTIPTRLKPMAFHGELIALSDSEHETRIVNWKTAAEAALLDCRSQSDIGRQYNKCLRVVFARKCIVVVRAHSVNIFPEPVMSLPGEELFTYQSSSSHSFGWMDGVAVTEKAYSRAKSSSHGTLAFLLRGERTDPWSLSPNTHTLNLHELDPSSAQPPSHIQPTLSALPPSPSYSFPPTLRSQVPSVRGLRSLLSCSEIGLGRCGTALWVQPRESSRRGLTYFDVHSSEVQSPGDSNNEELLVGTVFPGPLDLSESKEVARTIWVNESGGNWVSMDYAEELGVVALGSSDGHVTVLMM</sequence>
<gene>
    <name evidence="2" type="ORF">JAAARDRAFT_158857</name>
</gene>
<evidence type="ECO:0000256" key="1">
    <source>
        <dbReference type="SAM" id="MobiDB-lite"/>
    </source>
</evidence>
<evidence type="ECO:0000313" key="2">
    <source>
        <dbReference type="EMBL" id="KDQ56123.1"/>
    </source>
</evidence>
<dbReference type="SUPFAM" id="SSF81383">
    <property type="entry name" value="F-box domain"/>
    <property type="match status" value="1"/>
</dbReference>
<dbReference type="OrthoDB" id="3034442at2759"/>
<dbReference type="HOGENOM" id="CLU_027585_0_0_1"/>
<evidence type="ECO:0000313" key="3">
    <source>
        <dbReference type="Proteomes" id="UP000027265"/>
    </source>
</evidence>
<proteinExistence type="predicted"/>
<reference evidence="3" key="1">
    <citation type="journal article" date="2014" name="Proc. Natl. Acad. Sci. U.S.A.">
        <title>Extensive sampling of basidiomycete genomes demonstrates inadequacy of the white-rot/brown-rot paradigm for wood decay fungi.</title>
        <authorList>
            <person name="Riley R."/>
            <person name="Salamov A.A."/>
            <person name="Brown D.W."/>
            <person name="Nagy L.G."/>
            <person name="Floudas D."/>
            <person name="Held B.W."/>
            <person name="Levasseur A."/>
            <person name="Lombard V."/>
            <person name="Morin E."/>
            <person name="Otillar R."/>
            <person name="Lindquist E.A."/>
            <person name="Sun H."/>
            <person name="LaButti K.M."/>
            <person name="Schmutz J."/>
            <person name="Jabbour D."/>
            <person name="Luo H."/>
            <person name="Baker S.E."/>
            <person name="Pisabarro A.G."/>
            <person name="Walton J.D."/>
            <person name="Blanchette R.A."/>
            <person name="Henrissat B."/>
            <person name="Martin F."/>
            <person name="Cullen D."/>
            <person name="Hibbett D.S."/>
            <person name="Grigoriev I.V."/>
        </authorList>
    </citation>
    <scope>NUCLEOTIDE SEQUENCE [LARGE SCALE GENOMIC DNA]</scope>
    <source>
        <strain evidence="3">MUCL 33604</strain>
    </source>
</reference>
<organism evidence="2 3">
    <name type="scientific">Jaapia argillacea MUCL 33604</name>
    <dbReference type="NCBI Taxonomy" id="933084"/>
    <lineage>
        <taxon>Eukaryota</taxon>
        <taxon>Fungi</taxon>
        <taxon>Dikarya</taxon>
        <taxon>Basidiomycota</taxon>
        <taxon>Agaricomycotina</taxon>
        <taxon>Agaricomycetes</taxon>
        <taxon>Agaricomycetidae</taxon>
        <taxon>Jaapiales</taxon>
        <taxon>Jaapiaceae</taxon>
        <taxon>Jaapia</taxon>
    </lineage>
</organism>
<evidence type="ECO:0008006" key="4">
    <source>
        <dbReference type="Google" id="ProtNLM"/>
    </source>
</evidence>
<feature type="compositionally biased region" description="Polar residues" evidence="1">
    <location>
        <begin position="364"/>
        <end position="376"/>
    </location>
</feature>
<dbReference type="EMBL" id="KL197723">
    <property type="protein sequence ID" value="KDQ56123.1"/>
    <property type="molecule type" value="Genomic_DNA"/>
</dbReference>
<dbReference type="InParanoid" id="A0A067PMU8"/>